<evidence type="ECO:0000313" key="2">
    <source>
        <dbReference type="EMBL" id="TXG78510.1"/>
    </source>
</evidence>
<organism evidence="2 3">
    <name type="scientific">Candidatus Dojkabacteria bacterium</name>
    <dbReference type="NCBI Taxonomy" id="2099670"/>
    <lineage>
        <taxon>Bacteria</taxon>
        <taxon>Candidatus Dojkabacteria</taxon>
    </lineage>
</organism>
<gene>
    <name evidence="2" type="ORF">E6Q11_00890</name>
</gene>
<protein>
    <submittedName>
        <fullName evidence="2">DUF4326 domain-containing protein</fullName>
    </submittedName>
</protein>
<evidence type="ECO:0000259" key="1">
    <source>
        <dbReference type="Pfam" id="PF14216"/>
    </source>
</evidence>
<evidence type="ECO:0000313" key="3">
    <source>
        <dbReference type="Proteomes" id="UP000321026"/>
    </source>
</evidence>
<dbReference type="Pfam" id="PF14216">
    <property type="entry name" value="DUF4326"/>
    <property type="match status" value="1"/>
</dbReference>
<reference evidence="2 3" key="1">
    <citation type="submission" date="2018-09" db="EMBL/GenBank/DDBJ databases">
        <title>Metagenome Assembled Genomes from an Advanced Water Purification Facility.</title>
        <authorList>
            <person name="Stamps B.W."/>
            <person name="Spear J.R."/>
        </authorList>
    </citation>
    <scope>NUCLEOTIDE SEQUENCE [LARGE SCALE GENOMIC DNA]</scope>
    <source>
        <strain evidence="2">Bin_63_2</strain>
    </source>
</reference>
<sequence>MEQTKVVNLAGRPSKTLNPNEVYIGRRQTQGGWDLPDSPWANPYPVKTYGRDECLILYRDMIQRNPEMMKRLEELRGKTLACWCHPQPCHGDILIELMNKQ</sequence>
<name>A0A5C7JAB3_9BACT</name>
<comment type="caution">
    <text evidence="2">The sequence shown here is derived from an EMBL/GenBank/DDBJ whole genome shotgun (WGS) entry which is preliminary data.</text>
</comment>
<dbReference type="Proteomes" id="UP000321026">
    <property type="component" value="Unassembled WGS sequence"/>
</dbReference>
<proteinExistence type="predicted"/>
<accession>A0A5C7JAB3</accession>
<dbReference type="EMBL" id="SSDS01000013">
    <property type="protein sequence ID" value="TXG78510.1"/>
    <property type="molecule type" value="Genomic_DNA"/>
</dbReference>
<feature type="domain" description="DUF4326" evidence="1">
    <location>
        <begin position="17"/>
        <end position="96"/>
    </location>
</feature>
<dbReference type="AlphaFoldDB" id="A0A5C7JAB3"/>
<dbReference type="InterPro" id="IPR025475">
    <property type="entry name" value="DUF4326"/>
</dbReference>